<dbReference type="PANTHER" id="PTHR21261">
    <property type="entry name" value="BEAT PROTEIN"/>
    <property type="match status" value="1"/>
</dbReference>
<feature type="transmembrane region" description="Helical" evidence="2">
    <location>
        <begin position="12"/>
        <end position="31"/>
    </location>
</feature>
<keyword evidence="4" id="KW-1185">Reference proteome</keyword>
<reference evidence="3" key="1">
    <citation type="journal article" date="2020" name="G3 (Bethesda)">
        <title>High-Quality Assemblies for Three Invasive Social Wasps from the &lt;i&gt;Vespula&lt;/i&gt; Genus.</title>
        <authorList>
            <person name="Harrop T.W.R."/>
            <person name="Guhlin J."/>
            <person name="McLaughlin G.M."/>
            <person name="Permina E."/>
            <person name="Stockwell P."/>
            <person name="Gilligan J."/>
            <person name="Le Lec M.F."/>
            <person name="Gruber M.A.M."/>
            <person name="Quinn O."/>
            <person name="Lovegrove M."/>
            <person name="Duncan E.J."/>
            <person name="Remnant E.J."/>
            <person name="Van Eeckhoven J."/>
            <person name="Graham B."/>
            <person name="Knapp R.A."/>
            <person name="Langford K.W."/>
            <person name="Kronenberg Z."/>
            <person name="Press M.O."/>
            <person name="Eacker S.M."/>
            <person name="Wilson-Rankin E.E."/>
            <person name="Purcell J."/>
            <person name="Lester P.J."/>
            <person name="Dearden P.K."/>
        </authorList>
    </citation>
    <scope>NUCLEOTIDE SEQUENCE</scope>
    <source>
        <strain evidence="3">Volc-1</strain>
    </source>
</reference>
<accession>A0A834P2D8</accession>
<evidence type="ECO:0000256" key="2">
    <source>
        <dbReference type="SAM" id="Phobius"/>
    </source>
</evidence>
<protein>
    <submittedName>
        <fullName evidence="3">Uncharacterized protein</fullName>
    </submittedName>
</protein>
<evidence type="ECO:0000313" key="4">
    <source>
        <dbReference type="Proteomes" id="UP000600918"/>
    </source>
</evidence>
<organism evidence="3 4">
    <name type="scientific">Vespula pensylvanica</name>
    <name type="common">Western yellow jacket</name>
    <name type="synonym">Wasp</name>
    <dbReference type="NCBI Taxonomy" id="30213"/>
    <lineage>
        <taxon>Eukaryota</taxon>
        <taxon>Metazoa</taxon>
        <taxon>Ecdysozoa</taxon>
        <taxon>Arthropoda</taxon>
        <taxon>Hexapoda</taxon>
        <taxon>Insecta</taxon>
        <taxon>Pterygota</taxon>
        <taxon>Neoptera</taxon>
        <taxon>Endopterygota</taxon>
        <taxon>Hymenoptera</taxon>
        <taxon>Apocrita</taxon>
        <taxon>Aculeata</taxon>
        <taxon>Vespoidea</taxon>
        <taxon>Vespidae</taxon>
        <taxon>Vespinae</taxon>
        <taxon>Vespula</taxon>
    </lineage>
</organism>
<keyword evidence="2" id="KW-0812">Transmembrane</keyword>
<sequence length="276" mass="31278">MFLRDARLSLTLYIMLESLGSTLYGAVRLSFAQRMMYGRKISAQKLHVTAFTLMTNLKYAMSFYCKDTQRVTGLKDLTINVPAMVRSGDTVILTCTYDLEGSSLYSIQWSLEEVEFYRYVTERMPPQSAYNVSGIHVNVQEQRGSTIKQAFARDMSHGFPSPRAFAVFDPCDRSSCKNSTYVFLFPFFRNKLKLWTMVISSERPIYQADIGNGQKVVNNILLSVIKNHIDKKNVLSIVLFGKTEKRMKERKGEMKEAGSEGLGVSCSDSGVEPIEI</sequence>
<gene>
    <name evidence="3" type="ORF">H0235_007991</name>
</gene>
<keyword evidence="2" id="KW-0472">Membrane</keyword>
<feature type="region of interest" description="Disordered" evidence="1">
    <location>
        <begin position="252"/>
        <end position="276"/>
    </location>
</feature>
<proteinExistence type="predicted"/>
<comment type="caution">
    <text evidence="3">The sequence shown here is derived from an EMBL/GenBank/DDBJ whole genome shotgun (WGS) entry which is preliminary data.</text>
</comment>
<evidence type="ECO:0000256" key="1">
    <source>
        <dbReference type="SAM" id="MobiDB-lite"/>
    </source>
</evidence>
<dbReference type="Proteomes" id="UP000600918">
    <property type="component" value="Unassembled WGS sequence"/>
</dbReference>
<dbReference type="EMBL" id="JACSDY010000006">
    <property type="protein sequence ID" value="KAF7425553.1"/>
    <property type="molecule type" value="Genomic_DNA"/>
</dbReference>
<keyword evidence="2" id="KW-1133">Transmembrane helix</keyword>
<dbReference type="PANTHER" id="PTHR21261:SF15">
    <property type="entry name" value="BEATEN PATH IIIA, ISOFORM D-RELATED"/>
    <property type="match status" value="1"/>
</dbReference>
<dbReference type="AlphaFoldDB" id="A0A834P2D8"/>
<evidence type="ECO:0000313" key="3">
    <source>
        <dbReference type="EMBL" id="KAF7425553.1"/>
    </source>
</evidence>
<name>A0A834P2D8_VESPE</name>